<organism evidence="2">
    <name type="scientific">Aureimonas frigidaquae</name>
    <dbReference type="NCBI Taxonomy" id="424757"/>
    <lineage>
        <taxon>Bacteria</taxon>
        <taxon>Pseudomonadati</taxon>
        <taxon>Pseudomonadota</taxon>
        <taxon>Alphaproteobacteria</taxon>
        <taxon>Hyphomicrobiales</taxon>
        <taxon>Aurantimonadaceae</taxon>
        <taxon>Aureimonas</taxon>
    </lineage>
</organism>
<sequence length="208" mass="22219">MSADRRPLASRRTPWAAGLTRLALRTSITPNTISVLGIGFAMIGGAALTFAPLRPWLFLLAALMIQLRLVCNLLDGLVAVEGGRHSPSGALYNEAPDRVEDAVLLIGCGYAALLPEIGYLAAIAAVGTAYLRAFGASLGFGQDYRGPMAKQHRMAALTIGCIAAFVEILWLGSLYALQVALLLILFGTAVTIVRRLHRISLRLHGVDR</sequence>
<feature type="transmembrane region" description="Helical" evidence="1">
    <location>
        <begin position="102"/>
        <end position="131"/>
    </location>
</feature>
<feature type="transmembrane region" description="Helical" evidence="1">
    <location>
        <begin position="152"/>
        <end position="170"/>
    </location>
</feature>
<evidence type="ECO:0000313" key="2">
    <source>
        <dbReference type="EMBL" id="BAT28762.1"/>
    </source>
</evidence>
<dbReference type="GO" id="GO:0016740">
    <property type="term" value="F:transferase activity"/>
    <property type="evidence" value="ECO:0007669"/>
    <property type="project" value="UniProtKB-KW"/>
</dbReference>
<dbReference type="InterPro" id="IPR043130">
    <property type="entry name" value="CDP-OH_PTrfase_TM_dom"/>
</dbReference>
<name>A0A0P0Z3Y9_9HYPH</name>
<accession>A0A0P0Z3Y9</accession>
<feature type="transmembrane region" description="Helical" evidence="1">
    <location>
        <begin position="32"/>
        <end position="50"/>
    </location>
</feature>
<reference evidence="2" key="1">
    <citation type="journal article" date="2015" name="Proc. Natl. Acad. Sci. U.S.A.">
        <title>Bacterial clade with the ribosomal RNA operon on a small plasmid rather than the chromosome.</title>
        <authorList>
            <person name="Anda M."/>
            <person name="Ohtsubo Y."/>
            <person name="Okubo T."/>
            <person name="Sugawara M."/>
            <person name="Nagata Y."/>
            <person name="Tsuda M."/>
            <person name="Minamisawa K."/>
            <person name="Mitsui H."/>
        </authorList>
    </citation>
    <scope>NUCLEOTIDE SEQUENCE</scope>
    <source>
        <strain evidence="2">JCM 14755</strain>
    </source>
</reference>
<proteinExistence type="predicted"/>
<keyword evidence="1" id="KW-0472">Membrane</keyword>
<keyword evidence="2" id="KW-0808">Transferase</keyword>
<dbReference type="Gene3D" id="1.20.120.1760">
    <property type="match status" value="1"/>
</dbReference>
<keyword evidence="1" id="KW-1133">Transmembrane helix</keyword>
<dbReference type="EMBL" id="LC066377">
    <property type="protein sequence ID" value="BAT28762.1"/>
    <property type="molecule type" value="Genomic_DNA"/>
</dbReference>
<evidence type="ECO:0000256" key="1">
    <source>
        <dbReference type="SAM" id="Phobius"/>
    </source>
</evidence>
<protein>
    <submittedName>
        <fullName evidence="2">Putative CDP-alcohol phosphatidyltransferase</fullName>
    </submittedName>
</protein>
<dbReference type="AlphaFoldDB" id="A0A0P0Z3Y9"/>
<dbReference type="RefSeq" id="WP_244490661.1">
    <property type="nucleotide sequence ID" value="NZ_BBWR01000002.1"/>
</dbReference>
<keyword evidence="1" id="KW-0812">Transmembrane</keyword>
<feature type="transmembrane region" description="Helical" evidence="1">
    <location>
        <begin position="176"/>
        <end position="193"/>
    </location>
</feature>